<accession>A0AAV7LZW8</accession>
<dbReference type="EMBL" id="JANPWB010000014">
    <property type="protein sequence ID" value="KAJ1097081.1"/>
    <property type="molecule type" value="Genomic_DNA"/>
</dbReference>
<feature type="region of interest" description="Disordered" evidence="1">
    <location>
        <begin position="178"/>
        <end position="210"/>
    </location>
</feature>
<organism evidence="2 3">
    <name type="scientific">Pleurodeles waltl</name>
    <name type="common">Iberian ribbed newt</name>
    <dbReference type="NCBI Taxonomy" id="8319"/>
    <lineage>
        <taxon>Eukaryota</taxon>
        <taxon>Metazoa</taxon>
        <taxon>Chordata</taxon>
        <taxon>Craniata</taxon>
        <taxon>Vertebrata</taxon>
        <taxon>Euteleostomi</taxon>
        <taxon>Amphibia</taxon>
        <taxon>Batrachia</taxon>
        <taxon>Caudata</taxon>
        <taxon>Salamandroidea</taxon>
        <taxon>Salamandridae</taxon>
        <taxon>Pleurodelinae</taxon>
        <taxon>Pleurodeles</taxon>
    </lineage>
</organism>
<dbReference type="AlphaFoldDB" id="A0AAV7LZW8"/>
<protein>
    <submittedName>
        <fullName evidence="2">Uncharacterized protein</fullName>
    </submittedName>
</protein>
<gene>
    <name evidence="2" type="ORF">NDU88_002208</name>
</gene>
<reference evidence="2" key="1">
    <citation type="journal article" date="2022" name="bioRxiv">
        <title>Sequencing and chromosome-scale assembly of the giantPleurodeles waltlgenome.</title>
        <authorList>
            <person name="Brown T."/>
            <person name="Elewa A."/>
            <person name="Iarovenko S."/>
            <person name="Subramanian E."/>
            <person name="Araus A.J."/>
            <person name="Petzold A."/>
            <person name="Susuki M."/>
            <person name="Suzuki K.-i.T."/>
            <person name="Hayashi T."/>
            <person name="Toyoda A."/>
            <person name="Oliveira C."/>
            <person name="Osipova E."/>
            <person name="Leigh N.D."/>
            <person name="Simon A."/>
            <person name="Yun M.H."/>
        </authorList>
    </citation>
    <scope>NUCLEOTIDE SEQUENCE</scope>
    <source>
        <strain evidence="2">20211129_DDA</strain>
        <tissue evidence="2">Liver</tissue>
    </source>
</reference>
<sequence length="210" mass="23456">MVRARSCEPQLGVSLLFGLWSSNFYSRSFLAELQGLRWSCPTNQLCPKASGGSVVPSHRTVGPGRPLCAPLSGRNTWGSVFNYWTSTDDTLRSAAHHVAFSVPRYSNWAKYNALRSALAKMGPLRLLRQFRGGRTPGRSPSWAPVLSNHVRGPRIRYLDSRRKCERCRTWTARLVPATVGRSPPGRGFQQGEGPLASPRNSKFSLRCERR</sequence>
<evidence type="ECO:0000256" key="1">
    <source>
        <dbReference type="SAM" id="MobiDB-lite"/>
    </source>
</evidence>
<evidence type="ECO:0000313" key="3">
    <source>
        <dbReference type="Proteomes" id="UP001066276"/>
    </source>
</evidence>
<dbReference type="Proteomes" id="UP001066276">
    <property type="component" value="Chromosome 10"/>
</dbReference>
<comment type="caution">
    <text evidence="2">The sequence shown here is derived from an EMBL/GenBank/DDBJ whole genome shotgun (WGS) entry which is preliminary data.</text>
</comment>
<name>A0AAV7LZW8_PLEWA</name>
<proteinExistence type="predicted"/>
<keyword evidence="3" id="KW-1185">Reference proteome</keyword>
<evidence type="ECO:0000313" key="2">
    <source>
        <dbReference type="EMBL" id="KAJ1097081.1"/>
    </source>
</evidence>